<protein>
    <recommendedName>
        <fullName evidence="8">ABC transporter permease</fullName>
    </recommendedName>
</protein>
<gene>
    <name evidence="7" type="ORF">METZ01_LOCUS268136</name>
</gene>
<dbReference type="Pfam" id="PF02653">
    <property type="entry name" value="BPD_transp_2"/>
    <property type="match status" value="1"/>
</dbReference>
<evidence type="ECO:0000256" key="3">
    <source>
        <dbReference type="ARBA" id="ARBA00022692"/>
    </source>
</evidence>
<sequence>MVRIAAPLILAAIGELIAERAGVINLGVEGMMLMGCFLGFFVTFETGSVWAGVGAAMFGAMLMSLIMAFMAITLKLEQFVTGLALNLLASGLTLFWFRSLLKAIGSTQPNIDLLEKTPIPLLSEIPYLGYIVFSHNWLVYLAMLSVPACSFFLYKTKYGLELRCLGENPRAIDMKGLSVAKRQYLAVLFGGMMAGLAGAFISVGSSIRFVPEMTAGRGWL</sequence>
<organism evidence="7">
    <name type="scientific">marine metagenome</name>
    <dbReference type="NCBI Taxonomy" id="408172"/>
    <lineage>
        <taxon>unclassified sequences</taxon>
        <taxon>metagenomes</taxon>
        <taxon>ecological metagenomes</taxon>
    </lineage>
</organism>
<dbReference type="EMBL" id="UINC01076272">
    <property type="protein sequence ID" value="SVC15282.1"/>
    <property type="molecule type" value="Genomic_DNA"/>
</dbReference>
<feature type="transmembrane region" description="Helical" evidence="6">
    <location>
        <begin position="184"/>
        <end position="210"/>
    </location>
</feature>
<evidence type="ECO:0000256" key="6">
    <source>
        <dbReference type="SAM" id="Phobius"/>
    </source>
</evidence>
<keyword evidence="4 6" id="KW-1133">Transmembrane helix</keyword>
<comment type="subcellular location">
    <subcellularLocation>
        <location evidence="1">Cell membrane</location>
        <topology evidence="1">Multi-pass membrane protein</topology>
    </subcellularLocation>
</comment>
<evidence type="ECO:0000256" key="1">
    <source>
        <dbReference type="ARBA" id="ARBA00004651"/>
    </source>
</evidence>
<dbReference type="GO" id="GO:0022857">
    <property type="term" value="F:transmembrane transporter activity"/>
    <property type="evidence" value="ECO:0007669"/>
    <property type="project" value="InterPro"/>
</dbReference>
<keyword evidence="5 6" id="KW-0472">Membrane</keyword>
<proteinExistence type="predicted"/>
<keyword evidence="2" id="KW-1003">Cell membrane</keyword>
<dbReference type="CDD" id="cd06580">
    <property type="entry name" value="TM_PBP1_transp_TpRbsC_like"/>
    <property type="match status" value="1"/>
</dbReference>
<feature type="non-terminal residue" evidence="7">
    <location>
        <position position="220"/>
    </location>
</feature>
<dbReference type="GO" id="GO:0005886">
    <property type="term" value="C:plasma membrane"/>
    <property type="evidence" value="ECO:0007669"/>
    <property type="project" value="UniProtKB-SubCell"/>
</dbReference>
<evidence type="ECO:0000256" key="2">
    <source>
        <dbReference type="ARBA" id="ARBA00022475"/>
    </source>
</evidence>
<feature type="transmembrane region" description="Helical" evidence="6">
    <location>
        <begin position="79"/>
        <end position="97"/>
    </location>
</feature>
<feature type="transmembrane region" description="Helical" evidence="6">
    <location>
        <begin position="137"/>
        <end position="154"/>
    </location>
</feature>
<dbReference type="PANTHER" id="PTHR43370">
    <property type="entry name" value="SUGAR ABC TRANSPORTER INTEGRAL MEMBRANE PROTEIN-RELATED"/>
    <property type="match status" value="1"/>
</dbReference>
<dbReference type="InterPro" id="IPR001851">
    <property type="entry name" value="ABC_transp_permease"/>
</dbReference>
<feature type="transmembrane region" description="Helical" evidence="6">
    <location>
        <begin position="21"/>
        <end position="43"/>
    </location>
</feature>
<evidence type="ECO:0000256" key="5">
    <source>
        <dbReference type="ARBA" id="ARBA00023136"/>
    </source>
</evidence>
<name>A0A382JVB6_9ZZZZ</name>
<accession>A0A382JVB6</accession>
<dbReference type="PANTHER" id="PTHR43370:SF2">
    <property type="entry name" value="ABC TRANSPORTER PERMEASE PROTEIN"/>
    <property type="match status" value="1"/>
</dbReference>
<dbReference type="AlphaFoldDB" id="A0A382JVB6"/>
<evidence type="ECO:0000256" key="4">
    <source>
        <dbReference type="ARBA" id="ARBA00022989"/>
    </source>
</evidence>
<evidence type="ECO:0000313" key="7">
    <source>
        <dbReference type="EMBL" id="SVC15282.1"/>
    </source>
</evidence>
<evidence type="ECO:0008006" key="8">
    <source>
        <dbReference type="Google" id="ProtNLM"/>
    </source>
</evidence>
<feature type="transmembrane region" description="Helical" evidence="6">
    <location>
        <begin position="49"/>
        <end position="72"/>
    </location>
</feature>
<reference evidence="7" key="1">
    <citation type="submission" date="2018-05" db="EMBL/GenBank/DDBJ databases">
        <authorList>
            <person name="Lanie J.A."/>
            <person name="Ng W.-L."/>
            <person name="Kazmierczak K.M."/>
            <person name="Andrzejewski T.M."/>
            <person name="Davidsen T.M."/>
            <person name="Wayne K.J."/>
            <person name="Tettelin H."/>
            <person name="Glass J.I."/>
            <person name="Rusch D."/>
            <person name="Podicherti R."/>
            <person name="Tsui H.-C.T."/>
            <person name="Winkler M.E."/>
        </authorList>
    </citation>
    <scope>NUCLEOTIDE SEQUENCE</scope>
</reference>
<keyword evidence="3 6" id="KW-0812">Transmembrane</keyword>